<dbReference type="KEGG" id="daur:Daura_02945"/>
<dbReference type="GO" id="GO:0003677">
    <property type="term" value="F:DNA binding"/>
    <property type="evidence" value="ECO:0007669"/>
    <property type="project" value="UniProtKB-KW"/>
</dbReference>
<dbReference type="PRINTS" id="PR00598">
    <property type="entry name" value="HTHMARR"/>
</dbReference>
<dbReference type="Proteomes" id="UP001058003">
    <property type="component" value="Chromosome"/>
</dbReference>
<dbReference type="PANTHER" id="PTHR33164">
    <property type="entry name" value="TRANSCRIPTIONAL REGULATOR, MARR FAMILY"/>
    <property type="match status" value="1"/>
</dbReference>
<dbReference type="InterPro" id="IPR036390">
    <property type="entry name" value="WH_DNA-bd_sf"/>
</dbReference>
<dbReference type="PANTHER" id="PTHR33164:SF57">
    <property type="entry name" value="MARR-FAMILY TRANSCRIPTIONAL REGULATOR"/>
    <property type="match status" value="1"/>
</dbReference>
<evidence type="ECO:0000256" key="2">
    <source>
        <dbReference type="ARBA" id="ARBA00023125"/>
    </source>
</evidence>
<feature type="domain" description="HTH marR-type" evidence="4">
    <location>
        <begin position="13"/>
        <end position="148"/>
    </location>
</feature>
<evidence type="ECO:0000259" key="4">
    <source>
        <dbReference type="PROSITE" id="PS50995"/>
    </source>
</evidence>
<evidence type="ECO:0000256" key="1">
    <source>
        <dbReference type="ARBA" id="ARBA00023015"/>
    </source>
</evidence>
<dbReference type="SUPFAM" id="SSF46785">
    <property type="entry name" value="Winged helix' DNA-binding domain"/>
    <property type="match status" value="1"/>
</dbReference>
<keyword evidence="6" id="KW-1185">Reference proteome</keyword>
<dbReference type="InterPro" id="IPR039422">
    <property type="entry name" value="MarR/SlyA-like"/>
</dbReference>
<keyword evidence="1" id="KW-0805">Transcription regulation</keyword>
<dbReference type="EMBL" id="CP073767">
    <property type="protein sequence ID" value="UWZ55242.1"/>
    <property type="molecule type" value="Genomic_DNA"/>
</dbReference>
<accession>A0A9Q9MN00</accession>
<dbReference type="RefSeq" id="WP_052387807.1">
    <property type="nucleotide sequence ID" value="NZ_CP073767.1"/>
</dbReference>
<dbReference type="InterPro" id="IPR036388">
    <property type="entry name" value="WH-like_DNA-bd_sf"/>
</dbReference>
<dbReference type="GO" id="GO:0003700">
    <property type="term" value="F:DNA-binding transcription factor activity"/>
    <property type="evidence" value="ECO:0007669"/>
    <property type="project" value="InterPro"/>
</dbReference>
<keyword evidence="3" id="KW-0804">Transcription</keyword>
<sequence>MDEDAEQAEHAEHAAIGRQVGRFIRLSERLFATLKWSDAGRGLERPAYMLLSRIAVDGPFRLSALATDVALDLSTVSRQIGALEAAGLVRRATDPTDRRASLVEVTDLGRDVFEENRARWIAIWQELLAGWTPEERQIFAALFTQLNQSLAERLPSTEKGTTSERDAR</sequence>
<organism evidence="5 6">
    <name type="scientific">Dactylosporangium aurantiacum</name>
    <dbReference type="NCBI Taxonomy" id="35754"/>
    <lineage>
        <taxon>Bacteria</taxon>
        <taxon>Bacillati</taxon>
        <taxon>Actinomycetota</taxon>
        <taxon>Actinomycetes</taxon>
        <taxon>Micromonosporales</taxon>
        <taxon>Micromonosporaceae</taxon>
        <taxon>Dactylosporangium</taxon>
    </lineage>
</organism>
<dbReference type="OrthoDB" id="5148120at2"/>
<dbReference type="InterPro" id="IPR023187">
    <property type="entry name" value="Tscrpt_reg_MarR-type_CS"/>
</dbReference>
<name>A0A9Q9MN00_9ACTN</name>
<protein>
    <submittedName>
        <fullName evidence="5">MarR family transcriptional regulator</fullName>
    </submittedName>
</protein>
<keyword evidence="2" id="KW-0238">DNA-binding</keyword>
<dbReference type="PROSITE" id="PS50995">
    <property type="entry name" value="HTH_MARR_2"/>
    <property type="match status" value="1"/>
</dbReference>
<gene>
    <name evidence="5" type="ORF">Daura_02945</name>
</gene>
<dbReference type="SMART" id="SM00347">
    <property type="entry name" value="HTH_MARR"/>
    <property type="match status" value="1"/>
</dbReference>
<dbReference type="Pfam" id="PF01047">
    <property type="entry name" value="MarR"/>
    <property type="match status" value="1"/>
</dbReference>
<evidence type="ECO:0000256" key="3">
    <source>
        <dbReference type="ARBA" id="ARBA00023163"/>
    </source>
</evidence>
<dbReference type="GO" id="GO:0006950">
    <property type="term" value="P:response to stress"/>
    <property type="evidence" value="ECO:0007669"/>
    <property type="project" value="TreeGrafter"/>
</dbReference>
<evidence type="ECO:0000313" key="5">
    <source>
        <dbReference type="EMBL" id="UWZ55242.1"/>
    </source>
</evidence>
<dbReference type="Gene3D" id="1.10.10.10">
    <property type="entry name" value="Winged helix-like DNA-binding domain superfamily/Winged helix DNA-binding domain"/>
    <property type="match status" value="1"/>
</dbReference>
<proteinExistence type="predicted"/>
<reference evidence="5" key="1">
    <citation type="submission" date="2021-04" db="EMBL/GenBank/DDBJ databases">
        <title>Dactylosporangium aurantiacum NRRL B-8018 full assembly.</title>
        <authorList>
            <person name="Hartkoorn R.C."/>
            <person name="Beaudoing E."/>
            <person name="Hot D."/>
        </authorList>
    </citation>
    <scope>NUCLEOTIDE SEQUENCE</scope>
    <source>
        <strain evidence="5">NRRL B-8018</strain>
    </source>
</reference>
<dbReference type="PROSITE" id="PS01117">
    <property type="entry name" value="HTH_MARR_1"/>
    <property type="match status" value="1"/>
</dbReference>
<dbReference type="InterPro" id="IPR000835">
    <property type="entry name" value="HTH_MarR-typ"/>
</dbReference>
<evidence type="ECO:0000313" key="6">
    <source>
        <dbReference type="Proteomes" id="UP001058003"/>
    </source>
</evidence>
<dbReference type="AlphaFoldDB" id="A0A9Q9MN00"/>